<dbReference type="Proteomes" id="UP000198856">
    <property type="component" value="Unassembled WGS sequence"/>
</dbReference>
<proteinExistence type="predicted"/>
<keyword evidence="3" id="KW-1185">Reference proteome</keyword>
<dbReference type="OrthoDB" id="157531at2157"/>
<evidence type="ECO:0000256" key="1">
    <source>
        <dbReference type="SAM" id="Phobius"/>
    </source>
</evidence>
<dbReference type="InterPro" id="IPR055955">
    <property type="entry name" value="DUF7533"/>
</dbReference>
<name>A0A1G8W402_9EURY</name>
<organism evidence="2 3">
    <name type="scientific">Halovenus aranensis</name>
    <dbReference type="NCBI Taxonomy" id="890420"/>
    <lineage>
        <taxon>Archaea</taxon>
        <taxon>Methanobacteriati</taxon>
        <taxon>Methanobacteriota</taxon>
        <taxon>Stenosarchaea group</taxon>
        <taxon>Halobacteria</taxon>
        <taxon>Halobacteriales</taxon>
        <taxon>Haloarculaceae</taxon>
        <taxon>Halovenus</taxon>
    </lineage>
</organism>
<reference evidence="2 3" key="1">
    <citation type="submission" date="2016-10" db="EMBL/GenBank/DDBJ databases">
        <authorList>
            <person name="de Groot N.N."/>
        </authorList>
    </citation>
    <scope>NUCLEOTIDE SEQUENCE [LARGE SCALE GENOMIC DNA]</scope>
    <source>
        <strain evidence="2 3">IBRC-M10015</strain>
    </source>
</reference>
<keyword evidence="1" id="KW-1133">Transmembrane helix</keyword>
<keyword evidence="1" id="KW-0472">Membrane</keyword>
<feature type="transmembrane region" description="Helical" evidence="1">
    <location>
        <begin position="34"/>
        <end position="50"/>
    </location>
</feature>
<protein>
    <submittedName>
        <fullName evidence="2">Uncharacterized protein</fullName>
    </submittedName>
</protein>
<dbReference type="EMBL" id="FNFC01000008">
    <property type="protein sequence ID" value="SDJ72817.1"/>
    <property type="molecule type" value="Genomic_DNA"/>
</dbReference>
<dbReference type="Pfam" id="PF24377">
    <property type="entry name" value="DUF7533"/>
    <property type="match status" value="1"/>
</dbReference>
<dbReference type="RefSeq" id="WP_092702285.1">
    <property type="nucleotide sequence ID" value="NZ_FNFC01000008.1"/>
</dbReference>
<gene>
    <name evidence="2" type="ORF">SAMN05216226_10850</name>
</gene>
<sequence length="79" mass="7922">MSWGILEMLGSVTILMAVIPPALAGAGLLLGGNLVVGASLLALSVGMLVADQYVTTPGDLPGIAARKLVGIIVQPPDDE</sequence>
<dbReference type="AlphaFoldDB" id="A0A1G8W402"/>
<keyword evidence="1" id="KW-0812">Transmembrane</keyword>
<evidence type="ECO:0000313" key="3">
    <source>
        <dbReference type="Proteomes" id="UP000198856"/>
    </source>
</evidence>
<accession>A0A1G8W402</accession>
<evidence type="ECO:0000313" key="2">
    <source>
        <dbReference type="EMBL" id="SDJ72817.1"/>
    </source>
</evidence>